<dbReference type="InParanoid" id="B9T8R4"/>
<feature type="compositionally biased region" description="Polar residues" evidence="1">
    <location>
        <begin position="1"/>
        <end position="15"/>
    </location>
</feature>
<sequence>MNMNQNPGLQSTQVAVSADPSVGSGASESGSLQEAKVGLRYAIEIKKLDCCPPEDAQGLDIVGYRFAFENVDHRDNYLPVALIQPERVHAGQPITQCCTGYSLSVFESVDALAKKAKKMLATSPKFLKKVGDHFVALKISVADGFFGPRLRRRACEASVVRKINAPRESISLIESHSYICDLLYLEGPVLSLFRDAQRNWLYLWCDTDGKQIQRWLLFPVTRPQLVAYLTKESALLPLVLQAPQRLMVDTTFQDVFTDEGVLKGRSHHRSIKDVTGTADEIAEYLPTEESFFDEELAPDISLATELNPTSFDVPIDGQWFFADLDRFSKIYSQLYAFFYCTKPRFVNNLGGRVKRYLASPWTGGYSRINLFEALKGLIPSLHDLEIKQIRYASPGEIKIEALESVGLDLAHAHATRVHRDDALVKAGEAALVFGDQDRLEAAVAVARQLDPDDATIGDDRLAAGAVALVGLASGFGSARRIPQMQIHLRTHRAFDNRLVKRQHQILHLGRRHRPLDQLVQQRFGQFRQRPSGRCLRRHRAFLLHWHIHDFYLS</sequence>
<dbReference type="EMBL" id="EQ975164">
    <property type="protein sequence ID" value="EEF27747.1"/>
    <property type="molecule type" value="Genomic_DNA"/>
</dbReference>
<gene>
    <name evidence="2" type="ORF">RCOM_0354920</name>
</gene>
<evidence type="ECO:0000313" key="3">
    <source>
        <dbReference type="Proteomes" id="UP000008311"/>
    </source>
</evidence>
<evidence type="ECO:0000256" key="1">
    <source>
        <dbReference type="SAM" id="MobiDB-lite"/>
    </source>
</evidence>
<proteinExistence type="predicted"/>
<organism evidence="2 3">
    <name type="scientific">Ricinus communis</name>
    <name type="common">Castor bean</name>
    <dbReference type="NCBI Taxonomy" id="3988"/>
    <lineage>
        <taxon>Eukaryota</taxon>
        <taxon>Viridiplantae</taxon>
        <taxon>Streptophyta</taxon>
        <taxon>Embryophyta</taxon>
        <taxon>Tracheophyta</taxon>
        <taxon>Spermatophyta</taxon>
        <taxon>Magnoliopsida</taxon>
        <taxon>eudicotyledons</taxon>
        <taxon>Gunneridae</taxon>
        <taxon>Pentapetalae</taxon>
        <taxon>rosids</taxon>
        <taxon>fabids</taxon>
        <taxon>Malpighiales</taxon>
        <taxon>Euphorbiaceae</taxon>
        <taxon>Acalyphoideae</taxon>
        <taxon>Acalypheae</taxon>
        <taxon>Ricinus</taxon>
    </lineage>
</organism>
<feature type="region of interest" description="Disordered" evidence="1">
    <location>
        <begin position="1"/>
        <end position="29"/>
    </location>
</feature>
<dbReference type="AlphaFoldDB" id="B9T8R4"/>
<protein>
    <submittedName>
        <fullName evidence="2">Uncharacterized protein</fullName>
    </submittedName>
</protein>
<accession>B9T8R4</accession>
<dbReference type="Proteomes" id="UP000008311">
    <property type="component" value="Unassembled WGS sequence"/>
</dbReference>
<reference evidence="3" key="1">
    <citation type="journal article" date="2010" name="Nat. Biotechnol.">
        <title>Draft genome sequence of the oilseed species Ricinus communis.</title>
        <authorList>
            <person name="Chan A.P."/>
            <person name="Crabtree J."/>
            <person name="Zhao Q."/>
            <person name="Lorenzi H."/>
            <person name="Orvis J."/>
            <person name="Puiu D."/>
            <person name="Melake-Berhan A."/>
            <person name="Jones K.M."/>
            <person name="Redman J."/>
            <person name="Chen G."/>
            <person name="Cahoon E.B."/>
            <person name="Gedil M."/>
            <person name="Stanke M."/>
            <person name="Haas B.J."/>
            <person name="Wortman J.R."/>
            <person name="Fraser-Liggett C.M."/>
            <person name="Ravel J."/>
            <person name="Rabinowicz P.D."/>
        </authorList>
    </citation>
    <scope>NUCLEOTIDE SEQUENCE [LARGE SCALE GENOMIC DNA]</scope>
    <source>
        <strain evidence="3">cv. Hale</strain>
    </source>
</reference>
<keyword evidence="3" id="KW-1185">Reference proteome</keyword>
<evidence type="ECO:0000313" key="2">
    <source>
        <dbReference type="EMBL" id="EEF27747.1"/>
    </source>
</evidence>
<name>B9T8R4_RICCO</name>